<protein>
    <submittedName>
        <fullName evidence="5">GntR family transcriptional regulator</fullName>
    </submittedName>
</protein>
<dbReference type="InterPro" id="IPR036390">
    <property type="entry name" value="WH_DNA-bd_sf"/>
</dbReference>
<feature type="domain" description="HTH gntR-type" evidence="4">
    <location>
        <begin position="27"/>
        <end position="94"/>
    </location>
</feature>
<dbReference type="EMBL" id="SDLP01000002">
    <property type="protein sequence ID" value="TDL10495.1"/>
    <property type="molecule type" value="Genomic_DNA"/>
</dbReference>
<dbReference type="SUPFAM" id="SSF48008">
    <property type="entry name" value="GntR ligand-binding domain-like"/>
    <property type="match status" value="1"/>
</dbReference>
<dbReference type="GO" id="GO:0003677">
    <property type="term" value="F:DNA binding"/>
    <property type="evidence" value="ECO:0007669"/>
    <property type="project" value="UniProtKB-KW"/>
</dbReference>
<dbReference type="Pfam" id="PF07729">
    <property type="entry name" value="FCD"/>
    <property type="match status" value="1"/>
</dbReference>
<name>A0A4R5X9P5_9MYCO</name>
<accession>A0A4R5X9P5</accession>
<dbReference type="InterPro" id="IPR000524">
    <property type="entry name" value="Tscrpt_reg_HTH_GntR"/>
</dbReference>
<dbReference type="InterPro" id="IPR011711">
    <property type="entry name" value="GntR_C"/>
</dbReference>
<organism evidence="5 6">
    <name type="scientific">Mycolicibacterium obuense</name>
    <dbReference type="NCBI Taxonomy" id="1807"/>
    <lineage>
        <taxon>Bacteria</taxon>
        <taxon>Bacillati</taxon>
        <taxon>Actinomycetota</taxon>
        <taxon>Actinomycetes</taxon>
        <taxon>Mycobacteriales</taxon>
        <taxon>Mycobacteriaceae</taxon>
        <taxon>Mycolicibacterium</taxon>
    </lineage>
</organism>
<dbReference type="PANTHER" id="PTHR43537:SF5">
    <property type="entry name" value="UXU OPERON TRANSCRIPTIONAL REGULATOR"/>
    <property type="match status" value="1"/>
</dbReference>
<dbReference type="Pfam" id="PF00392">
    <property type="entry name" value="GntR"/>
    <property type="match status" value="1"/>
</dbReference>
<dbReference type="PROSITE" id="PS50949">
    <property type="entry name" value="HTH_GNTR"/>
    <property type="match status" value="1"/>
</dbReference>
<dbReference type="Gene3D" id="1.20.120.530">
    <property type="entry name" value="GntR ligand-binding domain-like"/>
    <property type="match status" value="1"/>
</dbReference>
<keyword evidence="3" id="KW-0804">Transcription</keyword>
<dbReference type="AlphaFoldDB" id="A0A4R5X9P5"/>
<evidence type="ECO:0000256" key="1">
    <source>
        <dbReference type="ARBA" id="ARBA00023015"/>
    </source>
</evidence>
<dbReference type="Proteomes" id="UP000294952">
    <property type="component" value="Unassembled WGS sequence"/>
</dbReference>
<dbReference type="SMART" id="SM00895">
    <property type="entry name" value="FCD"/>
    <property type="match status" value="1"/>
</dbReference>
<dbReference type="PANTHER" id="PTHR43537">
    <property type="entry name" value="TRANSCRIPTIONAL REGULATOR, GNTR FAMILY"/>
    <property type="match status" value="1"/>
</dbReference>
<dbReference type="SMART" id="SM00345">
    <property type="entry name" value="HTH_GNTR"/>
    <property type="match status" value="1"/>
</dbReference>
<gene>
    <name evidence="5" type="ORF">EUA04_11450</name>
</gene>
<dbReference type="GO" id="GO:0003700">
    <property type="term" value="F:DNA-binding transcription factor activity"/>
    <property type="evidence" value="ECO:0007669"/>
    <property type="project" value="InterPro"/>
</dbReference>
<dbReference type="OrthoDB" id="3570892at2"/>
<dbReference type="Gene3D" id="1.10.10.10">
    <property type="entry name" value="Winged helix-like DNA-binding domain superfamily/Winged helix DNA-binding domain"/>
    <property type="match status" value="1"/>
</dbReference>
<evidence type="ECO:0000256" key="2">
    <source>
        <dbReference type="ARBA" id="ARBA00023125"/>
    </source>
</evidence>
<dbReference type="CDD" id="cd07377">
    <property type="entry name" value="WHTH_GntR"/>
    <property type="match status" value="1"/>
</dbReference>
<dbReference type="SUPFAM" id="SSF46785">
    <property type="entry name" value="Winged helix' DNA-binding domain"/>
    <property type="match status" value="1"/>
</dbReference>
<sequence length="229" mass="25300">MPGDRRRQNRTVVSSPSPLVPAFPANATLTTRVHDALENAIITGELKPGERIHADVLAAQFGMSRIPVREALRSLHEAGWVDIKPRHGVHVRERTAEELDELFEFRAVVEGMVARWAALRRTDADLDALAARIEENREAGDEPATGAGFYAALRAAAKNSVLATTSAALEKRARFYFSTVEHQLGEDWRHVHEAVLDHVRAQDADAADRVAHKHIEDTGKAVAALLFDR</sequence>
<evidence type="ECO:0000313" key="5">
    <source>
        <dbReference type="EMBL" id="TDL10495.1"/>
    </source>
</evidence>
<comment type="caution">
    <text evidence="5">The sequence shown here is derived from an EMBL/GenBank/DDBJ whole genome shotgun (WGS) entry which is preliminary data.</text>
</comment>
<evidence type="ECO:0000256" key="3">
    <source>
        <dbReference type="ARBA" id="ARBA00023163"/>
    </source>
</evidence>
<keyword evidence="1" id="KW-0805">Transcription regulation</keyword>
<evidence type="ECO:0000259" key="4">
    <source>
        <dbReference type="PROSITE" id="PS50949"/>
    </source>
</evidence>
<proteinExistence type="predicted"/>
<reference evidence="5 6" key="1">
    <citation type="submission" date="2019-01" db="EMBL/GenBank/DDBJ databases">
        <title>High-quality-draft genome sequences of five non-tuberculosis mycobacteriaceae isolated from a nosocomial environment.</title>
        <authorList>
            <person name="Tiago I."/>
            <person name="Alarico S."/>
            <person name="Pereira S.G."/>
            <person name="Coelho C."/>
            <person name="Maranha A."/>
            <person name="Empadinhas N."/>
        </authorList>
    </citation>
    <scope>NUCLEOTIDE SEQUENCE [LARGE SCALE GENOMIC DNA]</scope>
    <source>
        <strain evidence="5 6">22DIII</strain>
    </source>
</reference>
<dbReference type="InterPro" id="IPR008920">
    <property type="entry name" value="TF_FadR/GntR_C"/>
</dbReference>
<dbReference type="InterPro" id="IPR036388">
    <property type="entry name" value="WH-like_DNA-bd_sf"/>
</dbReference>
<evidence type="ECO:0000313" key="6">
    <source>
        <dbReference type="Proteomes" id="UP000294952"/>
    </source>
</evidence>
<keyword evidence="2" id="KW-0238">DNA-binding</keyword>